<dbReference type="Proteomes" id="UP001549366">
    <property type="component" value="Unassembled WGS sequence"/>
</dbReference>
<reference evidence="1 2" key="1">
    <citation type="submission" date="2024-06" db="EMBL/GenBank/DDBJ databases">
        <title>Genomic Encyclopedia of Type Strains, Phase V (KMG-V): Genome sequencing to study the core and pangenomes of soil and plant-associated prokaryotes.</title>
        <authorList>
            <person name="Whitman W."/>
        </authorList>
    </citation>
    <scope>NUCLEOTIDE SEQUENCE [LARGE SCALE GENOMIC DNA]</scope>
    <source>
        <strain evidence="1 2">NE40</strain>
    </source>
</reference>
<keyword evidence="2" id="KW-1185">Reference proteome</keyword>
<organism evidence="1 2">
    <name type="scientific">Endozoicomonas lisbonensis</name>
    <dbReference type="NCBI Taxonomy" id="3120522"/>
    <lineage>
        <taxon>Bacteria</taxon>
        <taxon>Pseudomonadati</taxon>
        <taxon>Pseudomonadota</taxon>
        <taxon>Gammaproteobacteria</taxon>
        <taxon>Oceanospirillales</taxon>
        <taxon>Endozoicomonadaceae</taxon>
        <taxon>Endozoicomonas</taxon>
    </lineage>
</organism>
<protein>
    <submittedName>
        <fullName evidence="1">Uncharacterized protein</fullName>
    </submittedName>
</protein>
<accession>A0ABV2SG88</accession>
<gene>
    <name evidence="1" type="ORF">V5J35_001571</name>
</gene>
<evidence type="ECO:0000313" key="1">
    <source>
        <dbReference type="EMBL" id="MET4756379.1"/>
    </source>
</evidence>
<comment type="caution">
    <text evidence="1">The sequence shown here is derived from an EMBL/GenBank/DDBJ whole genome shotgun (WGS) entry which is preliminary data.</text>
</comment>
<evidence type="ECO:0000313" key="2">
    <source>
        <dbReference type="Proteomes" id="UP001549366"/>
    </source>
</evidence>
<sequence>MIGSSSSVAEHRSVSPVLWDTLLPGGQCGRTLRERRYLINERLHITGTRWSLQGAEVILKLRPLNSGEDLEEY</sequence>
<name>A0ABV2SG88_9GAMM</name>
<proteinExistence type="predicted"/>
<dbReference type="EMBL" id="JBEWTB010000002">
    <property type="protein sequence ID" value="MET4756379.1"/>
    <property type="molecule type" value="Genomic_DNA"/>
</dbReference>